<dbReference type="InterPro" id="IPR003607">
    <property type="entry name" value="HD/PDEase_dom"/>
</dbReference>
<evidence type="ECO:0000256" key="4">
    <source>
        <dbReference type="ARBA" id="ARBA00011738"/>
    </source>
</evidence>
<comment type="caution">
    <text evidence="9">The sequence shown here is derived from an EMBL/GenBank/DDBJ whole genome shotgun (WGS) entry which is preliminary data.</text>
</comment>
<gene>
    <name evidence="9" type="ORF">Kpho01_67350</name>
</gene>
<dbReference type="Pfam" id="PF13023">
    <property type="entry name" value="HD_3"/>
    <property type="match status" value="1"/>
</dbReference>
<dbReference type="AlphaFoldDB" id="A0A9W6URU6"/>
<dbReference type="GO" id="GO:0005737">
    <property type="term" value="C:cytoplasm"/>
    <property type="evidence" value="ECO:0007669"/>
    <property type="project" value="TreeGrafter"/>
</dbReference>
<comment type="cofactor">
    <cofactor evidence="3">
        <name>Co(2+)</name>
        <dbReference type="ChEBI" id="CHEBI:48828"/>
    </cofactor>
</comment>
<dbReference type="GO" id="GO:0046872">
    <property type="term" value="F:metal ion binding"/>
    <property type="evidence" value="ECO:0007669"/>
    <property type="project" value="UniProtKB-KW"/>
</dbReference>
<keyword evidence="6" id="KW-0479">Metal-binding</keyword>
<proteinExistence type="predicted"/>
<evidence type="ECO:0000256" key="7">
    <source>
        <dbReference type="ARBA" id="ARBA00022801"/>
    </source>
</evidence>
<evidence type="ECO:0000256" key="3">
    <source>
        <dbReference type="ARBA" id="ARBA00001941"/>
    </source>
</evidence>
<dbReference type="PANTHER" id="PTHR11845">
    <property type="entry name" value="5'-DEOXYNUCLEOTIDASE HDDC2"/>
    <property type="match status" value="1"/>
</dbReference>
<dbReference type="SMART" id="SM00471">
    <property type="entry name" value="HDc"/>
    <property type="match status" value="1"/>
</dbReference>
<evidence type="ECO:0000256" key="2">
    <source>
        <dbReference type="ARBA" id="ARBA00001936"/>
    </source>
</evidence>
<dbReference type="InterPro" id="IPR006674">
    <property type="entry name" value="HD_domain"/>
</dbReference>
<dbReference type="Proteomes" id="UP001165143">
    <property type="component" value="Unassembled WGS sequence"/>
</dbReference>
<dbReference type="CDD" id="cd00077">
    <property type="entry name" value="HDc"/>
    <property type="match status" value="1"/>
</dbReference>
<dbReference type="OrthoDB" id="9786155at2"/>
<reference evidence="9" key="1">
    <citation type="submission" date="2023-02" db="EMBL/GenBank/DDBJ databases">
        <title>Kitasatospora phosalacinea NBRC 14362.</title>
        <authorList>
            <person name="Ichikawa N."/>
            <person name="Sato H."/>
            <person name="Tonouchi N."/>
        </authorList>
    </citation>
    <scope>NUCLEOTIDE SEQUENCE</scope>
    <source>
        <strain evidence="9">NBRC 14362</strain>
    </source>
</reference>
<dbReference type="EMBL" id="BSRX01000058">
    <property type="protein sequence ID" value="GLW58724.1"/>
    <property type="molecule type" value="Genomic_DNA"/>
</dbReference>
<name>A0A9W6URU6_9ACTN</name>
<feature type="domain" description="HD" evidence="8">
    <location>
        <begin position="44"/>
        <end position="145"/>
    </location>
</feature>
<evidence type="ECO:0000256" key="5">
    <source>
        <dbReference type="ARBA" id="ARBA00012964"/>
    </source>
</evidence>
<dbReference type="Gene3D" id="1.10.3210.10">
    <property type="entry name" value="Hypothetical protein af1432"/>
    <property type="match status" value="1"/>
</dbReference>
<comment type="subunit">
    <text evidence="4">Homodimer.</text>
</comment>
<dbReference type="PROSITE" id="PS51831">
    <property type="entry name" value="HD"/>
    <property type="match status" value="1"/>
</dbReference>
<keyword evidence="7" id="KW-0378">Hydrolase</keyword>
<protein>
    <recommendedName>
        <fullName evidence="5">5'-deoxynucleotidase</fullName>
        <ecNumber evidence="5">3.1.3.89</ecNumber>
    </recommendedName>
</protein>
<sequence>MAHQIDTEEATGIARLLFETGSLRALPRTGWRQDGIPLTATETVTEHSHRVAVIAATLAALEGADPNRTALLGTLHDLPETRTGDLTPLTRKYVTADDPRKVVADQTAAAHPAIQSLFADAIAEFEEGTTPEARCAKDADKLDCLLRAAEYRAAGISAVQGKIDRCRAALTTASAQRIADAALALDSNDWQSMPA</sequence>
<dbReference type="RefSeq" id="WP_033254570.1">
    <property type="nucleotide sequence ID" value="NZ_BSRX01000058.1"/>
</dbReference>
<dbReference type="SUPFAM" id="SSF109604">
    <property type="entry name" value="HD-domain/PDEase-like"/>
    <property type="match status" value="1"/>
</dbReference>
<evidence type="ECO:0000256" key="1">
    <source>
        <dbReference type="ARBA" id="ARBA00001638"/>
    </source>
</evidence>
<evidence type="ECO:0000313" key="9">
    <source>
        <dbReference type="EMBL" id="GLW58724.1"/>
    </source>
</evidence>
<evidence type="ECO:0000313" key="10">
    <source>
        <dbReference type="Proteomes" id="UP001165143"/>
    </source>
</evidence>
<comment type="catalytic activity">
    <reaction evidence="1">
        <text>a 2'-deoxyribonucleoside 5'-phosphate + H2O = a 2'-deoxyribonucleoside + phosphate</text>
        <dbReference type="Rhea" id="RHEA:36167"/>
        <dbReference type="ChEBI" id="CHEBI:15377"/>
        <dbReference type="ChEBI" id="CHEBI:18274"/>
        <dbReference type="ChEBI" id="CHEBI:43474"/>
        <dbReference type="ChEBI" id="CHEBI:65317"/>
        <dbReference type="EC" id="3.1.3.89"/>
    </reaction>
</comment>
<dbReference type="PANTHER" id="PTHR11845:SF13">
    <property type="entry name" value="5'-DEOXYNUCLEOTIDASE HDDC2"/>
    <property type="match status" value="1"/>
</dbReference>
<evidence type="ECO:0000256" key="6">
    <source>
        <dbReference type="ARBA" id="ARBA00022723"/>
    </source>
</evidence>
<dbReference type="GO" id="GO:0002953">
    <property type="term" value="F:5'-deoxynucleotidase activity"/>
    <property type="evidence" value="ECO:0007669"/>
    <property type="project" value="UniProtKB-EC"/>
</dbReference>
<dbReference type="EC" id="3.1.3.89" evidence="5"/>
<organism evidence="9 10">
    <name type="scientific">Kitasatospora phosalacinea</name>
    <dbReference type="NCBI Taxonomy" id="2065"/>
    <lineage>
        <taxon>Bacteria</taxon>
        <taxon>Bacillati</taxon>
        <taxon>Actinomycetota</taxon>
        <taxon>Actinomycetes</taxon>
        <taxon>Kitasatosporales</taxon>
        <taxon>Streptomycetaceae</taxon>
        <taxon>Kitasatospora</taxon>
    </lineage>
</organism>
<dbReference type="InterPro" id="IPR039356">
    <property type="entry name" value="YfbR/HDDC2"/>
</dbReference>
<accession>A0A9W6URU6</accession>
<comment type="cofactor">
    <cofactor evidence="2">
        <name>Mn(2+)</name>
        <dbReference type="ChEBI" id="CHEBI:29035"/>
    </cofactor>
</comment>
<evidence type="ECO:0000259" key="8">
    <source>
        <dbReference type="PROSITE" id="PS51831"/>
    </source>
</evidence>